<dbReference type="Gene3D" id="1.10.260.40">
    <property type="entry name" value="lambda repressor-like DNA-binding domains"/>
    <property type="match status" value="1"/>
</dbReference>
<dbReference type="GO" id="GO:0003677">
    <property type="term" value="F:DNA binding"/>
    <property type="evidence" value="ECO:0007669"/>
    <property type="project" value="UniProtKB-KW"/>
</dbReference>
<dbReference type="PANTHER" id="PTHR30146:SF109">
    <property type="entry name" value="HTH-TYPE TRANSCRIPTIONAL REGULATOR GALS"/>
    <property type="match status" value="1"/>
</dbReference>
<evidence type="ECO:0000256" key="1">
    <source>
        <dbReference type="ARBA" id="ARBA00023015"/>
    </source>
</evidence>
<proteinExistence type="predicted"/>
<dbReference type="Pfam" id="PF13407">
    <property type="entry name" value="Peripla_BP_4"/>
    <property type="match status" value="1"/>
</dbReference>
<dbReference type="PANTHER" id="PTHR30146">
    <property type="entry name" value="LACI-RELATED TRANSCRIPTIONAL REPRESSOR"/>
    <property type="match status" value="1"/>
</dbReference>
<keyword evidence="1" id="KW-0805">Transcription regulation</keyword>
<dbReference type="RefSeq" id="WP_277361873.1">
    <property type="nucleotide sequence ID" value="NZ_JAANXN010000002.1"/>
</dbReference>
<dbReference type="SUPFAM" id="SSF47413">
    <property type="entry name" value="lambda repressor-like DNA-binding domains"/>
    <property type="match status" value="1"/>
</dbReference>
<comment type="caution">
    <text evidence="5">The sequence shown here is derived from an EMBL/GenBank/DDBJ whole genome shotgun (WGS) entry which is preliminary data.</text>
</comment>
<dbReference type="Pfam" id="PF00356">
    <property type="entry name" value="LacI"/>
    <property type="match status" value="1"/>
</dbReference>
<dbReference type="EMBL" id="JAANXN010000002">
    <property type="protein sequence ID" value="MDF8370352.1"/>
    <property type="molecule type" value="Genomic_DNA"/>
</dbReference>
<dbReference type="Gene3D" id="3.40.50.2300">
    <property type="match status" value="2"/>
</dbReference>
<protein>
    <submittedName>
        <fullName evidence="5">LacI family transcriptional regulator</fullName>
    </submittedName>
</protein>
<feature type="domain" description="HTH lacI-type" evidence="4">
    <location>
        <begin position="10"/>
        <end position="65"/>
    </location>
</feature>
<reference evidence="5 6" key="1">
    <citation type="submission" date="2020-03" db="EMBL/GenBank/DDBJ databases">
        <title>Comparative genomics of Weissella paramesenteroides.</title>
        <authorList>
            <person name="Kant R."/>
            <person name="Takala T."/>
            <person name="Saris P."/>
        </authorList>
    </citation>
    <scope>NUCLEOTIDE SEQUENCE [LARGE SCALE GENOMIC DNA]</scope>
    <source>
        <strain evidence="5 6">SJ27-4</strain>
    </source>
</reference>
<evidence type="ECO:0000313" key="5">
    <source>
        <dbReference type="EMBL" id="MDF8370352.1"/>
    </source>
</evidence>
<keyword evidence="2" id="KW-0238">DNA-binding</keyword>
<evidence type="ECO:0000256" key="2">
    <source>
        <dbReference type="ARBA" id="ARBA00023125"/>
    </source>
</evidence>
<dbReference type="InterPro" id="IPR010982">
    <property type="entry name" value="Lambda_DNA-bd_dom_sf"/>
</dbReference>
<evidence type="ECO:0000313" key="6">
    <source>
        <dbReference type="Proteomes" id="UP001215461"/>
    </source>
</evidence>
<dbReference type="InterPro" id="IPR028082">
    <property type="entry name" value="Peripla_BP_I"/>
</dbReference>
<keyword evidence="3" id="KW-0804">Transcription</keyword>
<dbReference type="AlphaFoldDB" id="A0ABD4XGQ9"/>
<sequence length="337" mass="37939">MVDEKKKRKANMKDVAHLAGVSTTTVSRFLNGNLNKMSDETANTIRNAIEKLHYIPNAAARQMVTNSSKLVAVLVSNIDDYFSTELFKGASSFLESKGYMAVLFDSNASIEKEREIIKTTSTYNFDGIIFQPNASDMSHIFSEVNTDTPIVIVDRNIDTSIWPQVLTDNYESAKSAALLFKNDGYSRVIILTSPIDSISTRRDRFLGIQSVIPNIEIVEIPEENYNKKKIYNHIKELLTDSHEKTLIFSLKERWFLEFVSLLTFDGLIDNDRIAVTGFADTNTAHAINPHSKLITQNPFLMGSISAELMLKQLNKEPIETQKVVVPAKILHDDDSNK</sequence>
<dbReference type="CDD" id="cd01392">
    <property type="entry name" value="HTH_LacI"/>
    <property type="match status" value="1"/>
</dbReference>
<dbReference type="PROSITE" id="PS00356">
    <property type="entry name" value="HTH_LACI_1"/>
    <property type="match status" value="1"/>
</dbReference>
<name>A0ABD4XGQ9_WEIPA</name>
<organism evidence="5 6">
    <name type="scientific">Weissella paramesenteroides</name>
    <name type="common">Leuconostoc paramesenteroides</name>
    <dbReference type="NCBI Taxonomy" id="1249"/>
    <lineage>
        <taxon>Bacteria</taxon>
        <taxon>Bacillati</taxon>
        <taxon>Bacillota</taxon>
        <taxon>Bacilli</taxon>
        <taxon>Lactobacillales</taxon>
        <taxon>Lactobacillaceae</taxon>
        <taxon>Weissella</taxon>
    </lineage>
</organism>
<dbReference type="PROSITE" id="PS50932">
    <property type="entry name" value="HTH_LACI_2"/>
    <property type="match status" value="1"/>
</dbReference>
<dbReference type="InterPro" id="IPR025997">
    <property type="entry name" value="SBP_2_dom"/>
</dbReference>
<evidence type="ECO:0000256" key="3">
    <source>
        <dbReference type="ARBA" id="ARBA00023163"/>
    </source>
</evidence>
<dbReference type="SMART" id="SM00354">
    <property type="entry name" value="HTH_LACI"/>
    <property type="match status" value="1"/>
</dbReference>
<evidence type="ECO:0000259" key="4">
    <source>
        <dbReference type="PROSITE" id="PS50932"/>
    </source>
</evidence>
<dbReference type="GO" id="GO:0006355">
    <property type="term" value="P:regulation of DNA-templated transcription"/>
    <property type="evidence" value="ECO:0007669"/>
    <property type="project" value="UniProtKB-ARBA"/>
</dbReference>
<dbReference type="InterPro" id="IPR000843">
    <property type="entry name" value="HTH_LacI"/>
</dbReference>
<accession>A0ABD4XGQ9</accession>
<dbReference type="SUPFAM" id="SSF53822">
    <property type="entry name" value="Periplasmic binding protein-like I"/>
    <property type="match status" value="1"/>
</dbReference>
<dbReference type="Proteomes" id="UP001215461">
    <property type="component" value="Unassembled WGS sequence"/>
</dbReference>
<gene>
    <name evidence="5" type="ORF">G9403_01590</name>
</gene>